<feature type="non-terminal residue" evidence="1">
    <location>
        <position position="1"/>
    </location>
</feature>
<evidence type="ECO:0000313" key="1">
    <source>
        <dbReference type="EMBL" id="KAL0169429.1"/>
    </source>
</evidence>
<dbReference type="EMBL" id="JAMKFB020000017">
    <property type="protein sequence ID" value="KAL0169429.1"/>
    <property type="molecule type" value="Genomic_DNA"/>
</dbReference>
<evidence type="ECO:0000313" key="2">
    <source>
        <dbReference type="Proteomes" id="UP001529510"/>
    </source>
</evidence>
<dbReference type="Gene3D" id="3.30.930.10">
    <property type="entry name" value="Bira Bifunctional Protein, Domain 2"/>
    <property type="match status" value="1"/>
</dbReference>
<accession>A0ABD0P5R0</accession>
<dbReference type="Proteomes" id="UP001529510">
    <property type="component" value="Unassembled WGS sequence"/>
</dbReference>
<sequence>MERVYRPKKLNRVHPRELLECAFDIVIPISNSLLPDAEAIYTVSEVIQEFSALQ</sequence>
<dbReference type="AlphaFoldDB" id="A0ABD0P5R0"/>
<proteinExistence type="predicted"/>
<keyword evidence="2" id="KW-1185">Reference proteome</keyword>
<name>A0ABD0P5R0_CIRMR</name>
<reference evidence="1 2" key="1">
    <citation type="submission" date="2024-05" db="EMBL/GenBank/DDBJ databases">
        <title>Genome sequencing and assembly of Indian major carp, Cirrhinus mrigala (Hamilton, 1822).</title>
        <authorList>
            <person name="Mohindra V."/>
            <person name="Chowdhury L.M."/>
            <person name="Lal K."/>
            <person name="Jena J.K."/>
        </authorList>
    </citation>
    <scope>NUCLEOTIDE SEQUENCE [LARGE SCALE GENOMIC DNA]</scope>
    <source>
        <strain evidence="1">CM1030</strain>
        <tissue evidence="1">Blood</tissue>
    </source>
</reference>
<gene>
    <name evidence="1" type="ORF">M9458_034025</name>
</gene>
<protein>
    <submittedName>
        <fullName evidence="1">Uncharacterized protein</fullName>
    </submittedName>
</protein>
<comment type="caution">
    <text evidence="1">The sequence shown here is derived from an EMBL/GenBank/DDBJ whole genome shotgun (WGS) entry which is preliminary data.</text>
</comment>
<dbReference type="InterPro" id="IPR045864">
    <property type="entry name" value="aa-tRNA-synth_II/BPL/LPL"/>
</dbReference>
<organism evidence="1 2">
    <name type="scientific">Cirrhinus mrigala</name>
    <name type="common">Mrigala</name>
    <dbReference type="NCBI Taxonomy" id="683832"/>
    <lineage>
        <taxon>Eukaryota</taxon>
        <taxon>Metazoa</taxon>
        <taxon>Chordata</taxon>
        <taxon>Craniata</taxon>
        <taxon>Vertebrata</taxon>
        <taxon>Euteleostomi</taxon>
        <taxon>Actinopterygii</taxon>
        <taxon>Neopterygii</taxon>
        <taxon>Teleostei</taxon>
        <taxon>Ostariophysi</taxon>
        <taxon>Cypriniformes</taxon>
        <taxon>Cyprinidae</taxon>
        <taxon>Labeoninae</taxon>
        <taxon>Labeonini</taxon>
        <taxon>Cirrhinus</taxon>
    </lineage>
</organism>
<feature type="non-terminal residue" evidence="1">
    <location>
        <position position="54"/>
    </location>
</feature>